<reference evidence="4 5" key="1">
    <citation type="journal article" date="2020" name="Mol. Plant">
        <title>The Chromosome-Based Rubber Tree Genome Provides New Insights into Spurge Genome Evolution and Rubber Biosynthesis.</title>
        <authorList>
            <person name="Liu J."/>
            <person name="Shi C."/>
            <person name="Shi C.C."/>
            <person name="Li W."/>
            <person name="Zhang Q.J."/>
            <person name="Zhang Y."/>
            <person name="Li K."/>
            <person name="Lu H.F."/>
            <person name="Shi C."/>
            <person name="Zhu S.T."/>
            <person name="Xiao Z.Y."/>
            <person name="Nan H."/>
            <person name="Yue Y."/>
            <person name="Zhu X.G."/>
            <person name="Wu Y."/>
            <person name="Hong X.N."/>
            <person name="Fan G.Y."/>
            <person name="Tong Y."/>
            <person name="Zhang D."/>
            <person name="Mao C.L."/>
            <person name="Liu Y.L."/>
            <person name="Hao S.J."/>
            <person name="Liu W.Q."/>
            <person name="Lv M.Q."/>
            <person name="Zhang H.B."/>
            <person name="Liu Y."/>
            <person name="Hu-Tang G.R."/>
            <person name="Wang J.P."/>
            <person name="Wang J.H."/>
            <person name="Sun Y.H."/>
            <person name="Ni S.B."/>
            <person name="Chen W.B."/>
            <person name="Zhang X.C."/>
            <person name="Jiao Y.N."/>
            <person name="Eichler E.E."/>
            <person name="Li G.H."/>
            <person name="Liu X."/>
            <person name="Gao L.Z."/>
        </authorList>
    </citation>
    <scope>NUCLEOTIDE SEQUENCE [LARGE SCALE GENOMIC DNA]</scope>
    <source>
        <strain evidence="5">cv. GT1</strain>
        <tissue evidence="4">Leaf</tissue>
    </source>
</reference>
<evidence type="ECO:0000259" key="3">
    <source>
        <dbReference type="PROSITE" id="PS50994"/>
    </source>
</evidence>
<evidence type="ECO:0000313" key="4">
    <source>
        <dbReference type="EMBL" id="KAF2315659.1"/>
    </source>
</evidence>
<evidence type="ECO:0000259" key="2">
    <source>
        <dbReference type="PROSITE" id="PS50013"/>
    </source>
</evidence>
<feature type="region of interest" description="Disordered" evidence="1">
    <location>
        <begin position="302"/>
        <end position="323"/>
    </location>
</feature>
<evidence type="ECO:0000256" key="1">
    <source>
        <dbReference type="SAM" id="MobiDB-lite"/>
    </source>
</evidence>
<dbReference type="Pfam" id="PF24626">
    <property type="entry name" value="SH3_Tf2-1"/>
    <property type="match status" value="1"/>
</dbReference>
<gene>
    <name evidence="4" type="ORF">GH714_040181</name>
</gene>
<sequence>MTPSGQATLVRSAHRPSLSEVTTGQGWETTSTLVKTCLVCQQDKTEQRRPAGLLEPLPISSRPWESVSMDFIVGLPKVGGLGNIMVIVDRLSKYAVFMPTPPFLMQRRLPNFSSGGCEVLGTAKGYCERQDARFTGRFWTELFKLMGTDLRFSTSFHPQTDGQTERINALLELYLRHFQPLTPHTVAIPYRGPPAAFRFAKQWKEQVELAKTSLARAAKKMKKWADSKRRHLEFEEGDLVLVRMFHRTRGKRHKGLLRKYEGPFPIEKRIGKVAYRVKLPARLESHPVFHISLLKPYYADQEDQARNKSKRAPTNVTSTLEHEPEEVVAHRVVPPRGAHPGYTEYLVKWKGRGAEETSWEHELKLWQHEELVRQYWFEATGTLPT</sequence>
<dbReference type="InterPro" id="IPR056924">
    <property type="entry name" value="SH3_Tf2-1"/>
</dbReference>
<proteinExistence type="predicted"/>
<accession>A0A6A6MUP0</accession>
<dbReference type="InterPro" id="IPR023780">
    <property type="entry name" value="Chromo_domain"/>
</dbReference>
<dbReference type="Gene3D" id="3.30.420.10">
    <property type="entry name" value="Ribonuclease H-like superfamily/Ribonuclease H"/>
    <property type="match status" value="1"/>
</dbReference>
<dbReference type="InterPro" id="IPR001584">
    <property type="entry name" value="Integrase_cat-core"/>
</dbReference>
<evidence type="ECO:0000313" key="5">
    <source>
        <dbReference type="Proteomes" id="UP000467840"/>
    </source>
</evidence>
<dbReference type="GO" id="GO:0003676">
    <property type="term" value="F:nucleic acid binding"/>
    <property type="evidence" value="ECO:0007669"/>
    <property type="project" value="InterPro"/>
</dbReference>
<dbReference type="Pfam" id="PF00385">
    <property type="entry name" value="Chromo"/>
    <property type="match status" value="1"/>
</dbReference>
<dbReference type="GO" id="GO:0015074">
    <property type="term" value="P:DNA integration"/>
    <property type="evidence" value="ECO:0007669"/>
    <property type="project" value="InterPro"/>
</dbReference>
<feature type="domain" description="Integrase catalytic" evidence="3">
    <location>
        <begin position="59"/>
        <end position="236"/>
    </location>
</feature>
<dbReference type="Gene3D" id="2.40.50.40">
    <property type="match status" value="1"/>
</dbReference>
<comment type="caution">
    <text evidence="4">The sequence shown here is derived from an EMBL/GenBank/DDBJ whole genome shotgun (WGS) entry which is preliminary data.</text>
</comment>
<dbReference type="CDD" id="cd00024">
    <property type="entry name" value="CD_CSD"/>
    <property type="match status" value="1"/>
</dbReference>
<dbReference type="PANTHER" id="PTHR37984:SF5">
    <property type="entry name" value="PROTEIN NYNRIN-LIKE"/>
    <property type="match status" value="1"/>
</dbReference>
<dbReference type="InterPro" id="IPR000953">
    <property type="entry name" value="Chromo/chromo_shadow_dom"/>
</dbReference>
<dbReference type="InterPro" id="IPR012337">
    <property type="entry name" value="RNaseH-like_sf"/>
</dbReference>
<dbReference type="SUPFAM" id="SSF54160">
    <property type="entry name" value="Chromo domain-like"/>
    <property type="match status" value="1"/>
</dbReference>
<keyword evidence="5" id="KW-1185">Reference proteome</keyword>
<dbReference type="Proteomes" id="UP000467840">
    <property type="component" value="Chromosome 15"/>
</dbReference>
<dbReference type="InterPro" id="IPR050951">
    <property type="entry name" value="Retrovirus_Pol_polyprotein"/>
</dbReference>
<dbReference type="PANTHER" id="PTHR37984">
    <property type="entry name" value="PROTEIN CBG26694"/>
    <property type="match status" value="1"/>
</dbReference>
<protein>
    <recommendedName>
        <fullName evidence="6">Chromo domain-containing protein</fullName>
    </recommendedName>
</protein>
<dbReference type="AlphaFoldDB" id="A0A6A6MUP0"/>
<name>A0A6A6MUP0_HEVBR</name>
<organism evidence="4 5">
    <name type="scientific">Hevea brasiliensis</name>
    <name type="common">Para rubber tree</name>
    <name type="synonym">Siphonia brasiliensis</name>
    <dbReference type="NCBI Taxonomy" id="3981"/>
    <lineage>
        <taxon>Eukaryota</taxon>
        <taxon>Viridiplantae</taxon>
        <taxon>Streptophyta</taxon>
        <taxon>Embryophyta</taxon>
        <taxon>Tracheophyta</taxon>
        <taxon>Spermatophyta</taxon>
        <taxon>Magnoliopsida</taxon>
        <taxon>eudicotyledons</taxon>
        <taxon>Gunneridae</taxon>
        <taxon>Pentapetalae</taxon>
        <taxon>rosids</taxon>
        <taxon>fabids</taxon>
        <taxon>Malpighiales</taxon>
        <taxon>Euphorbiaceae</taxon>
        <taxon>Crotonoideae</taxon>
        <taxon>Micrandreae</taxon>
        <taxon>Hevea</taxon>
    </lineage>
</organism>
<dbReference type="PROSITE" id="PS50013">
    <property type="entry name" value="CHROMO_2"/>
    <property type="match status" value="1"/>
</dbReference>
<dbReference type="SMART" id="SM00298">
    <property type="entry name" value="CHROMO"/>
    <property type="match status" value="1"/>
</dbReference>
<dbReference type="EMBL" id="JAAGAX010000005">
    <property type="protein sequence ID" value="KAF2315659.1"/>
    <property type="molecule type" value="Genomic_DNA"/>
</dbReference>
<dbReference type="InterPro" id="IPR016197">
    <property type="entry name" value="Chromo-like_dom_sf"/>
</dbReference>
<feature type="domain" description="Chromo" evidence="2">
    <location>
        <begin position="322"/>
        <end position="375"/>
    </location>
</feature>
<dbReference type="SUPFAM" id="SSF53098">
    <property type="entry name" value="Ribonuclease H-like"/>
    <property type="match status" value="1"/>
</dbReference>
<dbReference type="InterPro" id="IPR036397">
    <property type="entry name" value="RNaseH_sf"/>
</dbReference>
<dbReference type="PROSITE" id="PS50994">
    <property type="entry name" value="INTEGRASE"/>
    <property type="match status" value="1"/>
</dbReference>
<evidence type="ECO:0008006" key="6">
    <source>
        <dbReference type="Google" id="ProtNLM"/>
    </source>
</evidence>